<proteinExistence type="predicted"/>
<evidence type="ECO:0000256" key="2">
    <source>
        <dbReference type="ARBA" id="ARBA00022643"/>
    </source>
</evidence>
<evidence type="ECO:0000259" key="5">
    <source>
        <dbReference type="Pfam" id="PF00296"/>
    </source>
</evidence>
<dbReference type="OrthoDB" id="4074025at2"/>
<name>A0A1A3NPM0_MYCAS</name>
<organism evidence="6 7">
    <name type="scientific">Mycobacterium asiaticum</name>
    <dbReference type="NCBI Taxonomy" id="1790"/>
    <lineage>
        <taxon>Bacteria</taxon>
        <taxon>Bacillati</taxon>
        <taxon>Actinomycetota</taxon>
        <taxon>Actinomycetes</taxon>
        <taxon>Mycobacteriales</taxon>
        <taxon>Mycobacteriaceae</taxon>
        <taxon>Mycobacterium</taxon>
    </lineage>
</organism>
<protein>
    <submittedName>
        <fullName evidence="6">LLM class F420-dependent oxidoreductase</fullName>
    </submittedName>
</protein>
<dbReference type="AlphaFoldDB" id="A0A1A3NPM0"/>
<dbReference type="InterPro" id="IPR019921">
    <property type="entry name" value="Lucif-like_OxRdtase_Rv2161c"/>
</dbReference>
<dbReference type="RefSeq" id="WP_065145483.1">
    <property type="nucleotide sequence ID" value="NZ_LZLS01000169.1"/>
</dbReference>
<dbReference type="GO" id="GO:0008726">
    <property type="term" value="F:alkanesulfonate monooxygenase activity"/>
    <property type="evidence" value="ECO:0007669"/>
    <property type="project" value="TreeGrafter"/>
</dbReference>
<dbReference type="NCBIfam" id="TIGR03619">
    <property type="entry name" value="F420_Rv2161c"/>
    <property type="match status" value="1"/>
</dbReference>
<evidence type="ECO:0000256" key="1">
    <source>
        <dbReference type="ARBA" id="ARBA00022630"/>
    </source>
</evidence>
<dbReference type="Gene3D" id="3.20.20.30">
    <property type="entry name" value="Luciferase-like domain"/>
    <property type="match status" value="1"/>
</dbReference>
<dbReference type="GO" id="GO:0046306">
    <property type="term" value="P:alkanesulfonate catabolic process"/>
    <property type="evidence" value="ECO:0007669"/>
    <property type="project" value="TreeGrafter"/>
</dbReference>
<evidence type="ECO:0000313" key="6">
    <source>
        <dbReference type="EMBL" id="OBK23816.1"/>
    </source>
</evidence>
<gene>
    <name evidence="6" type="ORF">A5634_05130</name>
</gene>
<evidence type="ECO:0000256" key="4">
    <source>
        <dbReference type="ARBA" id="ARBA00023033"/>
    </source>
</evidence>
<evidence type="ECO:0000256" key="3">
    <source>
        <dbReference type="ARBA" id="ARBA00023002"/>
    </source>
</evidence>
<reference evidence="6 7" key="1">
    <citation type="submission" date="2016-06" db="EMBL/GenBank/DDBJ databases">
        <authorList>
            <person name="Kjaerup R.B."/>
            <person name="Dalgaard T.S."/>
            <person name="Juul-Madsen H.R."/>
        </authorList>
    </citation>
    <scope>NUCLEOTIDE SEQUENCE [LARGE SCALE GENOMIC DNA]</scope>
    <source>
        <strain evidence="6 7">1165133.8</strain>
    </source>
</reference>
<dbReference type="EMBL" id="LZLS01000169">
    <property type="protein sequence ID" value="OBK23816.1"/>
    <property type="molecule type" value="Genomic_DNA"/>
</dbReference>
<keyword evidence="3" id="KW-0560">Oxidoreductase</keyword>
<evidence type="ECO:0000313" key="7">
    <source>
        <dbReference type="Proteomes" id="UP000093928"/>
    </source>
</evidence>
<feature type="domain" description="Luciferase-like" evidence="5">
    <location>
        <begin position="24"/>
        <end position="229"/>
    </location>
</feature>
<dbReference type="InterPro" id="IPR011251">
    <property type="entry name" value="Luciferase-like_dom"/>
</dbReference>
<sequence length="306" mass="34027">MKFLFPLPHLVRLKALTQPWEAEVTGADQTRMAKCADEWGYDMIAVPEHLVIPNEHIELSGPHFMHSTVAQAYLAGATERIRLNSAITILPLQHPIVLAKALATADWLSGGRMTVTFGVGWLQREFDLIGVPFNKRGRIANEYLAAILELWSAEAPAFDGKYVSFHDVAFEPKPVQKPHLPIWIGGDSDAALRRAAKFASGWWCFLTPPEQIAERIDFIKAQPGYDGRPFEVVHGLGTNRVGEGHVVQDDPDARPGLSAQELVDRLSWLAAQGVTYSAVPIPPVRGVQEYLDYAQWLIEEIKPKVP</sequence>
<comment type="caution">
    <text evidence="6">The sequence shown here is derived from an EMBL/GenBank/DDBJ whole genome shotgun (WGS) entry which is preliminary data.</text>
</comment>
<accession>A0A1A3NPM0</accession>
<dbReference type="InterPro" id="IPR050172">
    <property type="entry name" value="SsuD_RutA_monooxygenase"/>
</dbReference>
<dbReference type="PANTHER" id="PTHR42847:SF4">
    <property type="entry name" value="ALKANESULFONATE MONOOXYGENASE-RELATED"/>
    <property type="match status" value="1"/>
</dbReference>
<dbReference type="Pfam" id="PF00296">
    <property type="entry name" value="Bac_luciferase"/>
    <property type="match status" value="1"/>
</dbReference>
<dbReference type="InterPro" id="IPR036661">
    <property type="entry name" value="Luciferase-like_sf"/>
</dbReference>
<keyword evidence="2" id="KW-0288">FMN</keyword>
<keyword evidence="1" id="KW-0285">Flavoprotein</keyword>
<dbReference type="PANTHER" id="PTHR42847">
    <property type="entry name" value="ALKANESULFONATE MONOOXYGENASE"/>
    <property type="match status" value="1"/>
</dbReference>
<keyword evidence="4" id="KW-0503">Monooxygenase</keyword>
<dbReference type="Proteomes" id="UP000093928">
    <property type="component" value="Unassembled WGS sequence"/>
</dbReference>
<dbReference type="SUPFAM" id="SSF51679">
    <property type="entry name" value="Bacterial luciferase-like"/>
    <property type="match status" value="1"/>
</dbReference>